<sequence>MAHRQNEYRTYRFLEFSRLFGEVAGELTELPALSISPNVFNGTFTVYRSAYNDPLFRGKLLVNDGLYELTSRTVPACTDNVHSQVIPSHKLEKLGAVVESNNFPSYNISVSAWHKRYAHMYVRGLKQLAQNDDVKGIEFSSPVKDITCDVCNISKSTRASYKSTGKSVMDFPLD</sequence>
<dbReference type="PhylomeDB" id="T1JKW5"/>
<dbReference type="Pfam" id="PF13976">
    <property type="entry name" value="gag_pre-integrs"/>
    <property type="match status" value="1"/>
</dbReference>
<accession>T1JKW5</accession>
<dbReference type="EnsemblMetazoa" id="SMAR014495-RA">
    <property type="protein sequence ID" value="SMAR014495-PA"/>
    <property type="gene ID" value="SMAR014495"/>
</dbReference>
<proteinExistence type="predicted"/>
<name>T1JKW5_STRMM</name>
<dbReference type="HOGENOM" id="CLU_1542027_0_0_1"/>
<dbReference type="Proteomes" id="UP000014500">
    <property type="component" value="Unassembled WGS sequence"/>
</dbReference>
<evidence type="ECO:0000313" key="3">
    <source>
        <dbReference type="Proteomes" id="UP000014500"/>
    </source>
</evidence>
<keyword evidence="3" id="KW-1185">Reference proteome</keyword>
<reference evidence="3" key="1">
    <citation type="submission" date="2011-05" db="EMBL/GenBank/DDBJ databases">
        <authorList>
            <person name="Richards S.R."/>
            <person name="Qu J."/>
            <person name="Jiang H."/>
            <person name="Jhangiani S.N."/>
            <person name="Agravi P."/>
            <person name="Goodspeed R."/>
            <person name="Gross S."/>
            <person name="Mandapat C."/>
            <person name="Jackson L."/>
            <person name="Mathew T."/>
            <person name="Pu L."/>
            <person name="Thornton R."/>
            <person name="Saada N."/>
            <person name="Wilczek-Boney K.B."/>
            <person name="Lee S."/>
            <person name="Kovar C."/>
            <person name="Wu Y."/>
            <person name="Scherer S.E."/>
            <person name="Worley K.C."/>
            <person name="Muzny D.M."/>
            <person name="Gibbs R."/>
        </authorList>
    </citation>
    <scope>NUCLEOTIDE SEQUENCE</scope>
    <source>
        <strain evidence="3">Brora</strain>
    </source>
</reference>
<evidence type="ECO:0000313" key="2">
    <source>
        <dbReference type="EnsemblMetazoa" id="SMAR014495-PA"/>
    </source>
</evidence>
<reference evidence="2" key="2">
    <citation type="submission" date="2015-02" db="UniProtKB">
        <authorList>
            <consortium name="EnsemblMetazoa"/>
        </authorList>
    </citation>
    <scope>IDENTIFICATION</scope>
</reference>
<dbReference type="InterPro" id="IPR025724">
    <property type="entry name" value="GAG-pre-integrase_dom"/>
</dbReference>
<dbReference type="EMBL" id="JH431410">
    <property type="status" value="NOT_ANNOTATED_CDS"/>
    <property type="molecule type" value="Genomic_DNA"/>
</dbReference>
<evidence type="ECO:0000259" key="1">
    <source>
        <dbReference type="Pfam" id="PF13976"/>
    </source>
</evidence>
<dbReference type="AlphaFoldDB" id="T1JKW5"/>
<protein>
    <recommendedName>
        <fullName evidence="1">GAG-pre-integrase domain-containing protein</fullName>
    </recommendedName>
</protein>
<feature type="domain" description="GAG-pre-integrase" evidence="1">
    <location>
        <begin position="108"/>
        <end position="156"/>
    </location>
</feature>
<organism evidence="2 3">
    <name type="scientific">Strigamia maritima</name>
    <name type="common">European centipede</name>
    <name type="synonym">Geophilus maritimus</name>
    <dbReference type="NCBI Taxonomy" id="126957"/>
    <lineage>
        <taxon>Eukaryota</taxon>
        <taxon>Metazoa</taxon>
        <taxon>Ecdysozoa</taxon>
        <taxon>Arthropoda</taxon>
        <taxon>Myriapoda</taxon>
        <taxon>Chilopoda</taxon>
        <taxon>Pleurostigmophora</taxon>
        <taxon>Geophilomorpha</taxon>
        <taxon>Linotaeniidae</taxon>
        <taxon>Strigamia</taxon>
    </lineage>
</organism>